<dbReference type="InterPro" id="IPR013833">
    <property type="entry name" value="Cyt_c_oxidase_su3_a-hlx"/>
</dbReference>
<dbReference type="RefSeq" id="WP_073150808.1">
    <property type="nucleotide sequence ID" value="NZ_FQYY01000005.1"/>
</dbReference>
<sequence length="193" mass="22171">MDLTKGTEAEKIERSKKMMMWFAIISMAMMFAGITSGYLVSRNRPDWISDFQIPSSFIWSTLVIILSSVTLRFAKNFLKKGNRSNTSIFLLATFVLGSIFVIMQFVGFQQILADGYYFTGNASSITTTFVYLIVMAHIAHVIAGLIVLLVLIYNHFKQRYKVGQMLGLELGAIFWHFVDVLWIILFLFLYFIR</sequence>
<evidence type="ECO:0000256" key="2">
    <source>
        <dbReference type="ARBA" id="ARBA00010581"/>
    </source>
</evidence>
<evidence type="ECO:0000313" key="13">
    <source>
        <dbReference type="Proteomes" id="UP000184225"/>
    </source>
</evidence>
<dbReference type="EMBL" id="FQYY01000005">
    <property type="protein sequence ID" value="SHI89401.1"/>
    <property type="molecule type" value="Genomic_DNA"/>
</dbReference>
<evidence type="ECO:0000313" key="12">
    <source>
        <dbReference type="EMBL" id="SHI89401.1"/>
    </source>
</evidence>
<dbReference type="PANTHER" id="PTHR11403:SF7">
    <property type="entry name" value="CYTOCHROME C OXIDASE SUBUNIT 3"/>
    <property type="match status" value="1"/>
</dbReference>
<dbReference type="GO" id="GO:0019646">
    <property type="term" value="P:aerobic electron transport chain"/>
    <property type="evidence" value="ECO:0007669"/>
    <property type="project" value="InterPro"/>
</dbReference>
<keyword evidence="7 10" id="KW-0472">Membrane</keyword>
<evidence type="ECO:0000259" key="11">
    <source>
        <dbReference type="PROSITE" id="PS50253"/>
    </source>
</evidence>
<evidence type="ECO:0000256" key="3">
    <source>
        <dbReference type="ARBA" id="ARBA00012949"/>
    </source>
</evidence>
<dbReference type="PROSITE" id="PS50253">
    <property type="entry name" value="COX3"/>
    <property type="match status" value="1"/>
</dbReference>
<evidence type="ECO:0000256" key="7">
    <source>
        <dbReference type="ARBA" id="ARBA00023136"/>
    </source>
</evidence>
<dbReference type="GO" id="GO:0004129">
    <property type="term" value="F:cytochrome-c oxidase activity"/>
    <property type="evidence" value="ECO:0007669"/>
    <property type="project" value="UniProtKB-EC"/>
</dbReference>
<keyword evidence="5" id="KW-1278">Translocase</keyword>
<evidence type="ECO:0000256" key="10">
    <source>
        <dbReference type="SAM" id="Phobius"/>
    </source>
</evidence>
<dbReference type="GO" id="GO:0005886">
    <property type="term" value="C:plasma membrane"/>
    <property type="evidence" value="ECO:0007669"/>
    <property type="project" value="UniProtKB-SubCell"/>
</dbReference>
<dbReference type="Pfam" id="PF00510">
    <property type="entry name" value="COX3"/>
    <property type="match status" value="1"/>
</dbReference>
<name>A0A1M6EVC3_9FLAO</name>
<keyword evidence="6 10" id="KW-1133">Transmembrane helix</keyword>
<dbReference type="PANTHER" id="PTHR11403">
    <property type="entry name" value="CYTOCHROME C OXIDASE SUBUNIT III"/>
    <property type="match status" value="1"/>
</dbReference>
<dbReference type="Proteomes" id="UP000184225">
    <property type="component" value="Unassembled WGS sequence"/>
</dbReference>
<dbReference type="SUPFAM" id="SSF81452">
    <property type="entry name" value="Cytochrome c oxidase subunit III-like"/>
    <property type="match status" value="1"/>
</dbReference>
<dbReference type="InterPro" id="IPR000298">
    <property type="entry name" value="Cyt_c_oxidase-like_su3"/>
</dbReference>
<keyword evidence="4 9" id="KW-0812">Transmembrane</keyword>
<proteinExistence type="inferred from homology"/>
<dbReference type="EC" id="7.1.1.9" evidence="3"/>
<dbReference type="InterPro" id="IPR035973">
    <property type="entry name" value="Cyt_c_oxidase_su3-like_sf"/>
</dbReference>
<dbReference type="CDD" id="cd00386">
    <property type="entry name" value="Heme_Cu_Oxidase_III_like"/>
    <property type="match status" value="1"/>
</dbReference>
<dbReference type="AlphaFoldDB" id="A0A1M6EVC3"/>
<organism evidence="12 13">
    <name type="scientific">Mesonia phycicola</name>
    <dbReference type="NCBI Taxonomy" id="579105"/>
    <lineage>
        <taxon>Bacteria</taxon>
        <taxon>Pseudomonadati</taxon>
        <taxon>Bacteroidota</taxon>
        <taxon>Flavobacteriia</taxon>
        <taxon>Flavobacteriales</taxon>
        <taxon>Flavobacteriaceae</taxon>
        <taxon>Mesonia</taxon>
    </lineage>
</organism>
<feature type="domain" description="Heme-copper oxidase subunit III family profile" evidence="11">
    <location>
        <begin position="1"/>
        <end position="193"/>
    </location>
</feature>
<comment type="similarity">
    <text evidence="2 9">Belongs to the cytochrome c oxidase subunit 3 family.</text>
</comment>
<dbReference type="Gene3D" id="1.20.120.80">
    <property type="entry name" value="Cytochrome c oxidase, subunit III, four-helix bundle"/>
    <property type="match status" value="1"/>
</dbReference>
<feature type="transmembrane region" description="Helical" evidence="10">
    <location>
        <begin position="128"/>
        <end position="152"/>
    </location>
</feature>
<dbReference type="InterPro" id="IPR024791">
    <property type="entry name" value="Cyt_c/ubiquinol_Oxase_su3"/>
</dbReference>
<evidence type="ECO:0000256" key="4">
    <source>
        <dbReference type="ARBA" id="ARBA00022692"/>
    </source>
</evidence>
<comment type="subcellular location">
    <subcellularLocation>
        <location evidence="9">Cell membrane</location>
        <topology evidence="9">Multi-pass membrane protein</topology>
    </subcellularLocation>
    <subcellularLocation>
        <location evidence="1">Membrane</location>
        <topology evidence="1">Multi-pass membrane protein</topology>
    </subcellularLocation>
</comment>
<feature type="transmembrane region" description="Helical" evidence="10">
    <location>
        <begin position="21"/>
        <end position="41"/>
    </location>
</feature>
<feature type="transmembrane region" description="Helical" evidence="10">
    <location>
        <begin position="173"/>
        <end position="192"/>
    </location>
</feature>
<evidence type="ECO:0000256" key="9">
    <source>
        <dbReference type="RuleBase" id="RU003376"/>
    </source>
</evidence>
<feature type="transmembrane region" description="Helical" evidence="10">
    <location>
        <begin position="53"/>
        <end position="74"/>
    </location>
</feature>
<dbReference type="STRING" id="579105.SAMN04488096_105281"/>
<evidence type="ECO:0000256" key="5">
    <source>
        <dbReference type="ARBA" id="ARBA00022967"/>
    </source>
</evidence>
<protein>
    <recommendedName>
        <fullName evidence="3">cytochrome-c oxidase</fullName>
        <ecNumber evidence="3">7.1.1.9</ecNumber>
    </recommendedName>
    <alternativeName>
        <fullName evidence="8">Cytochrome c oxidase polypeptide III</fullName>
    </alternativeName>
</protein>
<reference evidence="12 13" key="1">
    <citation type="submission" date="2016-11" db="EMBL/GenBank/DDBJ databases">
        <authorList>
            <person name="Jaros S."/>
            <person name="Januszkiewicz K."/>
            <person name="Wedrychowicz H."/>
        </authorList>
    </citation>
    <scope>NUCLEOTIDE SEQUENCE [LARGE SCALE GENOMIC DNA]</scope>
    <source>
        <strain evidence="12 13">DSM 21425</strain>
    </source>
</reference>
<feature type="transmembrane region" description="Helical" evidence="10">
    <location>
        <begin position="86"/>
        <end position="108"/>
    </location>
</feature>
<accession>A0A1M6EVC3</accession>
<dbReference type="OrthoDB" id="679789at2"/>
<evidence type="ECO:0000256" key="6">
    <source>
        <dbReference type="ARBA" id="ARBA00022989"/>
    </source>
</evidence>
<evidence type="ECO:0000256" key="1">
    <source>
        <dbReference type="ARBA" id="ARBA00004141"/>
    </source>
</evidence>
<keyword evidence="13" id="KW-1185">Reference proteome</keyword>
<gene>
    <name evidence="12" type="ORF">SAMN04488096_105281</name>
</gene>
<evidence type="ECO:0000256" key="8">
    <source>
        <dbReference type="ARBA" id="ARBA00031625"/>
    </source>
</evidence>